<dbReference type="AlphaFoldDB" id="A0A4V6PD17"/>
<dbReference type="EMBL" id="SMKP01000067">
    <property type="protein sequence ID" value="TDD18706.1"/>
    <property type="molecule type" value="Genomic_DNA"/>
</dbReference>
<proteinExistence type="predicted"/>
<comment type="caution">
    <text evidence="2">The sequence shown here is derived from an EMBL/GenBank/DDBJ whole genome shotgun (WGS) entry which is preliminary data.</text>
</comment>
<evidence type="ECO:0000256" key="1">
    <source>
        <dbReference type="SAM" id="Phobius"/>
    </source>
</evidence>
<dbReference type="OrthoDB" id="3541953at2"/>
<evidence type="ECO:0000313" key="3">
    <source>
        <dbReference type="Proteomes" id="UP000294543"/>
    </source>
</evidence>
<feature type="transmembrane region" description="Helical" evidence="1">
    <location>
        <begin position="18"/>
        <end position="34"/>
    </location>
</feature>
<accession>A0A4V6PD17</accession>
<keyword evidence="1" id="KW-0472">Membrane</keyword>
<evidence type="ECO:0000313" key="2">
    <source>
        <dbReference type="EMBL" id="TDD18706.1"/>
    </source>
</evidence>
<dbReference type="Proteomes" id="UP000294543">
    <property type="component" value="Unassembled WGS sequence"/>
</dbReference>
<name>A0A4V6PD17_9ACTN</name>
<protein>
    <submittedName>
        <fullName evidence="2">LapA family protein</fullName>
    </submittedName>
</protein>
<sequence length="78" mass="8487">MVTEQRPVSRLGTVPPRVWLALVLLVLAVVFILQNRQDAVIQLFMIVVTAPLWITLVACTAIGILIGALIGRRGAKGR</sequence>
<keyword evidence="1" id="KW-1133">Transmembrane helix</keyword>
<organism evidence="2 3">
    <name type="scientific">Nonomuraea diastatica</name>
    <dbReference type="NCBI Taxonomy" id="1848329"/>
    <lineage>
        <taxon>Bacteria</taxon>
        <taxon>Bacillati</taxon>
        <taxon>Actinomycetota</taxon>
        <taxon>Actinomycetes</taxon>
        <taxon>Streptosporangiales</taxon>
        <taxon>Streptosporangiaceae</taxon>
        <taxon>Nonomuraea</taxon>
    </lineage>
</organism>
<gene>
    <name evidence="2" type="ORF">E1294_23405</name>
</gene>
<keyword evidence="1" id="KW-0812">Transmembrane</keyword>
<keyword evidence="3" id="KW-1185">Reference proteome</keyword>
<feature type="transmembrane region" description="Helical" evidence="1">
    <location>
        <begin position="40"/>
        <end position="70"/>
    </location>
</feature>
<reference evidence="2 3" key="1">
    <citation type="submission" date="2019-03" db="EMBL/GenBank/DDBJ databases">
        <title>Draft genome sequences of novel Actinobacteria.</title>
        <authorList>
            <person name="Sahin N."/>
            <person name="Ay H."/>
            <person name="Saygin H."/>
        </authorList>
    </citation>
    <scope>NUCLEOTIDE SEQUENCE [LARGE SCALE GENOMIC DNA]</scope>
    <source>
        <strain evidence="2 3">KC712</strain>
    </source>
</reference>